<feature type="compositionally biased region" description="Basic and acidic residues" evidence="3">
    <location>
        <begin position="700"/>
        <end position="717"/>
    </location>
</feature>
<dbReference type="GO" id="GO:0005737">
    <property type="term" value="C:cytoplasm"/>
    <property type="evidence" value="ECO:0007669"/>
    <property type="project" value="TreeGrafter"/>
</dbReference>
<organism evidence="5 6">
    <name type="scientific">Ignelater luminosus</name>
    <name type="common">Cucubano</name>
    <name type="synonym">Pyrophorus luminosus</name>
    <dbReference type="NCBI Taxonomy" id="2038154"/>
    <lineage>
        <taxon>Eukaryota</taxon>
        <taxon>Metazoa</taxon>
        <taxon>Ecdysozoa</taxon>
        <taxon>Arthropoda</taxon>
        <taxon>Hexapoda</taxon>
        <taxon>Insecta</taxon>
        <taxon>Pterygota</taxon>
        <taxon>Neoptera</taxon>
        <taxon>Endopterygota</taxon>
        <taxon>Coleoptera</taxon>
        <taxon>Polyphaga</taxon>
        <taxon>Elateriformia</taxon>
        <taxon>Elateroidea</taxon>
        <taxon>Elateridae</taxon>
        <taxon>Agrypninae</taxon>
        <taxon>Pyrophorini</taxon>
        <taxon>Ignelater</taxon>
    </lineage>
</organism>
<feature type="region of interest" description="Disordered" evidence="3">
    <location>
        <begin position="1810"/>
        <end position="1857"/>
    </location>
</feature>
<dbReference type="PANTHER" id="PTHR10063:SF11">
    <property type="entry name" value="RHO GTPASE-ACTIVATING PROTEIN CG5521-RELATED"/>
    <property type="match status" value="1"/>
</dbReference>
<dbReference type="EMBL" id="VTPC01002653">
    <property type="protein sequence ID" value="KAF2899752.1"/>
    <property type="molecule type" value="Genomic_DNA"/>
</dbReference>
<dbReference type="SUPFAM" id="SSF48371">
    <property type="entry name" value="ARM repeat"/>
    <property type="match status" value="1"/>
</dbReference>
<protein>
    <recommendedName>
        <fullName evidence="4">Rap-GAP domain-containing protein</fullName>
    </recommendedName>
</protein>
<evidence type="ECO:0000256" key="2">
    <source>
        <dbReference type="ARBA" id="ARBA00022553"/>
    </source>
</evidence>
<evidence type="ECO:0000256" key="1">
    <source>
        <dbReference type="ARBA" id="ARBA00022468"/>
    </source>
</evidence>
<feature type="compositionally biased region" description="Low complexity" evidence="3">
    <location>
        <begin position="636"/>
        <end position="651"/>
    </location>
</feature>
<comment type="caution">
    <text evidence="5">The sequence shown here is derived from an EMBL/GenBank/DDBJ whole genome shotgun (WGS) entry which is preliminary data.</text>
</comment>
<dbReference type="Pfam" id="PF02145">
    <property type="entry name" value="Rap_GAP"/>
    <property type="match status" value="1"/>
</dbReference>
<dbReference type="FunFam" id="3.40.50.11210:FF:000001">
    <property type="entry name" value="Ral GTPase-activating protein subunit alpha-1 isoform 1"/>
    <property type="match status" value="1"/>
</dbReference>
<gene>
    <name evidence="5" type="ORF">ILUMI_02532</name>
</gene>
<dbReference type="PANTHER" id="PTHR10063">
    <property type="entry name" value="TUBERIN"/>
    <property type="match status" value="1"/>
</dbReference>
<sequence length="1857" mass="207075">MFSKKSHLDVKKSTTKIQDAKKDLATRLKHLKIILDNVDTAEAKGIFETNFSHVYHILYESFIEAETHLRQRELSFHLVHKAHKEELECALWILEQVLSLLPELLHKRWQIHSLGRILAKLLHPGNSVRLRRQAIRYFLMWYQALEENAPDYVHEMYAALVPGFANQTTMFMHTTGSVFHDTVQLPVTPAEVLPILPPSSGEKPPEQPSKLFLETLLEHTVYTVVRLEWHDKASRYHRCFSFLLERFKMYYLPKVCPNFCSETSLYHPNLDLPTLRKPESDNEFVGCRVSLIKWVATYMQQIKKNTDGGPSSIVSTHSAPPSHPSSAHEEESQSESAHPSLECSVSLQSTKVASDEDLAAQIVKDVLCSTRDNVNFVHEIYRQAFLLNFGHAIAIRKTIAVYKDLIQMNLPEIPPYLLEPPDDVLRAQDELTPEGYRSGRLRNDSYLGAIHKENLLVRAGLQNVLQVFMTHAANVFLLEISSNYPALLEEQTDACKRVLNIYRYMVMHTRMDSNTWEQLLLVLLQITSLVLTENPPKKKTQTLGGKLAPAIFQTLIVTWIKANLNVMISRELWDRFLHVLTSLTSWEELIKEWAKTLDTLTRVLARHVYNLDLSDLPLDRLSEQKSKKSRRGTSRPESSTPCSTSDSSHPPVCRQDSTIPDGQHLTKRIRPGLPRSLSETSLAMKRKPSQRQQNHQRRSHSLDNLRQADTESTDRTRSPSPAPSSGLESTSIKDSPIQLDVLATENSMQEVSGEPRGVVCGGSVRGWLPDVAVVLWKRMLGALGDVNQISDPKLHAQVFDYFVKLTDTLIKIKHNQGVSSDNQSTPPPPELVPPLTLVLPWCFEALSLPNSYEAGKLSALRLLCTVTLNCDPQHRTYLPHFYRALHVALCGNSKPALNTVLRYLGARFLSLQLPGSSLLLLDLIHACNTVLNSSDMSNSTPRTEAVSILANLLSFPDDLSQISVLQPEPHIQVMACPDIKEHVVTILLRAGRREPTGMARCIALSALGMFIYKEFTNQTFHPKVSDAINVLLLALKFNNKVIAQLASNILFLLCDHAPNLWTQYPRLGDAVIRTLCSALFLHAPLGSTAGENDKALGTALLLCLGEWCMRLGPARLLEISEYGEARERTCLLLLVFTVLHKIVMGKTSSENKSGLTQPSLNEDFDPNILLDNLDKSSPTSSPSKNHQCQQAITLCAKSVLAHLVTHLGHFPMAIGAARLSSLVVEHDDVPNLVSDELSANIFTAPNIQLFVLTPNVISSLIELPALDLPGGGVTAGLSTADKQVRVLLRDLSGKACWDASILYRNPDAYITAEDATSEDDSIKTSSTVGKWGPMSFIQPESLISGSNMQPHLPQRAMRHRPPSILPDTTNAAPDLDQLDDLLQYLGHTSPECLENFDHKLNEPTSSPISSDLEQEAIGCVINQRNLELEQSRLTQYADAMMGQPSSKPNNRTAAAANSGYEITSVQQAPAGIVEQTAFQQCRLLFSQLGLAGWERRRQLHLLSKTERLLRELRNLDTQRCRETHKVAVVYVAPGQEDKNSILSNQGGSADYEQFLASLAWEVELEGHTGFLGGLQRQGSTGLTAPYVATSFLEAIFHVATRMPGDTPEAVLSKTRHLGNDEVHIVWSEHNREYRRDIIPTEFCDILITIYPLGNHLNRVTVNCKPEVPYFGILFSEAIIESNILAGLVRATIICASRAKRTTLPFYQQYYEERARSLDTVMTKHKDSTTYEDFISRVYSPLAMPSPFCIAGATTSGGGDGPACTSNTSMLAAALLDSHGHSHKVGQKVEQKFRVSDSAKGVWFNNSDVSQNVESTSISPRPLKKLSTSLKNVPRRSLRQEAPNDSPPESPTQSARRK</sequence>
<feature type="compositionally biased region" description="Polar residues" evidence="3">
    <location>
        <begin position="306"/>
        <end position="316"/>
    </location>
</feature>
<dbReference type="InterPro" id="IPR027107">
    <property type="entry name" value="Tuberin/Ral-act_asu"/>
</dbReference>
<proteinExistence type="predicted"/>
<keyword evidence="2" id="KW-0597">Phosphoprotein</keyword>
<feature type="domain" description="Rap-GAP" evidence="4">
    <location>
        <begin position="1512"/>
        <end position="1720"/>
    </location>
</feature>
<dbReference type="InterPro" id="IPR016024">
    <property type="entry name" value="ARM-type_fold"/>
</dbReference>
<dbReference type="GO" id="GO:0005634">
    <property type="term" value="C:nucleus"/>
    <property type="evidence" value="ECO:0007669"/>
    <property type="project" value="InterPro"/>
</dbReference>
<evidence type="ECO:0000313" key="5">
    <source>
        <dbReference type="EMBL" id="KAF2899752.1"/>
    </source>
</evidence>
<dbReference type="GO" id="GO:0005096">
    <property type="term" value="F:GTPase activator activity"/>
    <property type="evidence" value="ECO:0007669"/>
    <property type="project" value="UniProtKB-KW"/>
</dbReference>
<dbReference type="Pfam" id="PF20412">
    <property type="entry name" value="RALGAPB_N"/>
    <property type="match status" value="1"/>
</dbReference>
<accession>A0A8K0DB37</accession>
<keyword evidence="6" id="KW-1185">Reference proteome</keyword>
<dbReference type="InterPro" id="IPR035974">
    <property type="entry name" value="Rap/Ran-GAP_sf"/>
</dbReference>
<feature type="region of interest" description="Disordered" evidence="3">
    <location>
        <begin position="622"/>
        <end position="734"/>
    </location>
</feature>
<dbReference type="OrthoDB" id="19311at2759"/>
<name>A0A8K0DB37_IGNLU</name>
<evidence type="ECO:0000256" key="3">
    <source>
        <dbReference type="SAM" id="MobiDB-lite"/>
    </source>
</evidence>
<keyword evidence="1" id="KW-0343">GTPase activation</keyword>
<dbReference type="Proteomes" id="UP000801492">
    <property type="component" value="Unassembled WGS sequence"/>
</dbReference>
<dbReference type="InterPro" id="IPR000331">
    <property type="entry name" value="Rap/Ran_GAP_dom"/>
</dbReference>
<reference evidence="5" key="1">
    <citation type="submission" date="2019-08" db="EMBL/GenBank/DDBJ databases">
        <title>The genome of the North American firefly Photinus pyralis.</title>
        <authorList>
            <consortium name="Photinus pyralis genome working group"/>
            <person name="Fallon T.R."/>
            <person name="Sander Lower S.E."/>
            <person name="Weng J.-K."/>
        </authorList>
    </citation>
    <scope>NUCLEOTIDE SEQUENCE</scope>
    <source>
        <strain evidence="5">TRF0915ILg1</strain>
        <tissue evidence="5">Whole body</tissue>
    </source>
</reference>
<evidence type="ECO:0000313" key="6">
    <source>
        <dbReference type="Proteomes" id="UP000801492"/>
    </source>
</evidence>
<dbReference type="GO" id="GO:0051056">
    <property type="term" value="P:regulation of small GTPase mediated signal transduction"/>
    <property type="evidence" value="ECO:0007669"/>
    <property type="project" value="InterPro"/>
</dbReference>
<dbReference type="InterPro" id="IPR046859">
    <property type="entry name" value="RGPA/RALGAPB_N"/>
</dbReference>
<feature type="compositionally biased region" description="Basic residues" evidence="3">
    <location>
        <begin position="684"/>
        <end position="699"/>
    </location>
</feature>
<feature type="region of interest" description="Disordered" evidence="3">
    <location>
        <begin position="306"/>
        <end position="340"/>
    </location>
</feature>
<dbReference type="SUPFAM" id="SSF111347">
    <property type="entry name" value="Rap/Ran-GAP"/>
    <property type="match status" value="1"/>
</dbReference>
<dbReference type="Gene3D" id="3.40.50.11210">
    <property type="entry name" value="Rap/Ran-GAP"/>
    <property type="match status" value="1"/>
</dbReference>
<evidence type="ECO:0000259" key="4">
    <source>
        <dbReference type="PROSITE" id="PS50085"/>
    </source>
</evidence>
<dbReference type="PROSITE" id="PS50085">
    <property type="entry name" value="RAPGAP"/>
    <property type="match status" value="1"/>
</dbReference>